<organism evidence="2 3">
    <name type="scientific">Mucilaginibacter aquariorum</name>
    <dbReference type="NCBI Taxonomy" id="2967225"/>
    <lineage>
        <taxon>Bacteria</taxon>
        <taxon>Pseudomonadati</taxon>
        <taxon>Bacteroidota</taxon>
        <taxon>Sphingobacteriia</taxon>
        <taxon>Sphingobacteriales</taxon>
        <taxon>Sphingobacteriaceae</taxon>
        <taxon>Mucilaginibacter</taxon>
    </lineage>
</organism>
<dbReference type="SUPFAM" id="SSF53448">
    <property type="entry name" value="Nucleotide-diphospho-sugar transferases"/>
    <property type="match status" value="1"/>
</dbReference>
<evidence type="ECO:0000259" key="1">
    <source>
        <dbReference type="Pfam" id="PF00535"/>
    </source>
</evidence>
<dbReference type="GO" id="GO:0016757">
    <property type="term" value="F:glycosyltransferase activity"/>
    <property type="evidence" value="ECO:0007669"/>
    <property type="project" value="UniProtKB-KW"/>
</dbReference>
<keyword evidence="3" id="KW-1185">Reference proteome</keyword>
<name>A0ABT1SYE7_9SPHI</name>
<dbReference type="EMBL" id="JANHOH010000001">
    <property type="protein sequence ID" value="MCQ6957277.1"/>
    <property type="molecule type" value="Genomic_DNA"/>
</dbReference>
<dbReference type="InterPro" id="IPR001173">
    <property type="entry name" value="Glyco_trans_2-like"/>
</dbReference>
<proteinExistence type="predicted"/>
<sequence length="344" mass="39207">MNLHSDHTAAGLTTAGVSVLICCYNSASRLPATLRHLALQDVRPAIDWEIIVVDNASTDDTAEVANKEWDRYQLPKVAFKVVNEPKPGKHNALNTGIGCSTYEYVIICDDDNWLNNDYIGKAYEIMRLEPLVGAAGGQGIAITEMQLPDWFGRYQYAYAVGKQRERTGYLPYAQYIWGAGMVFRKSLYKKVYKNLPSFLTGPHTDTLARGEDVEFCFRIQLAGCKLYYNDGLIFKHYMPAERLTTTYQRKLLGGSAFESRILNLYTRQIKINNLPIYKKTLLLCLVFIRYVVSRVFPDSKWVTSYESESFYQFTGFRLSDVADDTIKIRKLSQELSARKQALNV</sequence>
<dbReference type="EC" id="2.4.-.-" evidence="2"/>
<dbReference type="CDD" id="cd00761">
    <property type="entry name" value="Glyco_tranf_GTA_type"/>
    <property type="match status" value="1"/>
</dbReference>
<dbReference type="Gene3D" id="3.90.550.10">
    <property type="entry name" value="Spore Coat Polysaccharide Biosynthesis Protein SpsA, Chain A"/>
    <property type="match status" value="1"/>
</dbReference>
<dbReference type="Proteomes" id="UP001204376">
    <property type="component" value="Unassembled WGS sequence"/>
</dbReference>
<evidence type="ECO:0000313" key="2">
    <source>
        <dbReference type="EMBL" id="MCQ6957277.1"/>
    </source>
</evidence>
<dbReference type="InterPro" id="IPR050834">
    <property type="entry name" value="Glycosyltransf_2"/>
</dbReference>
<gene>
    <name evidence="2" type="ORF">NPE20_04890</name>
</gene>
<reference evidence="2 3" key="1">
    <citation type="submission" date="2022-07" db="EMBL/GenBank/DDBJ databases">
        <title>Mucilaginibacter sp. JC4.</title>
        <authorList>
            <person name="Le V."/>
            <person name="Ko S.-R."/>
            <person name="Ahn C.-Y."/>
            <person name="Oh H.-M."/>
        </authorList>
    </citation>
    <scope>NUCLEOTIDE SEQUENCE [LARGE SCALE GENOMIC DNA]</scope>
    <source>
        <strain evidence="2 3">JC4</strain>
    </source>
</reference>
<dbReference type="PANTHER" id="PTHR43685">
    <property type="entry name" value="GLYCOSYLTRANSFERASE"/>
    <property type="match status" value="1"/>
</dbReference>
<protein>
    <submittedName>
        <fullName evidence="2">Glycosyltransferase</fullName>
        <ecNumber evidence="2">2.4.-.-</ecNumber>
    </submittedName>
</protein>
<feature type="domain" description="Glycosyltransferase 2-like" evidence="1">
    <location>
        <begin position="18"/>
        <end position="190"/>
    </location>
</feature>
<accession>A0ABT1SYE7</accession>
<dbReference type="Pfam" id="PF00535">
    <property type="entry name" value="Glycos_transf_2"/>
    <property type="match status" value="1"/>
</dbReference>
<dbReference type="InterPro" id="IPR029044">
    <property type="entry name" value="Nucleotide-diphossugar_trans"/>
</dbReference>
<keyword evidence="2" id="KW-0808">Transferase</keyword>
<dbReference type="RefSeq" id="WP_256537484.1">
    <property type="nucleotide sequence ID" value="NZ_JANHOH010000001.1"/>
</dbReference>
<evidence type="ECO:0000313" key="3">
    <source>
        <dbReference type="Proteomes" id="UP001204376"/>
    </source>
</evidence>
<comment type="caution">
    <text evidence="2">The sequence shown here is derived from an EMBL/GenBank/DDBJ whole genome shotgun (WGS) entry which is preliminary data.</text>
</comment>
<keyword evidence="2" id="KW-0328">Glycosyltransferase</keyword>
<dbReference type="PANTHER" id="PTHR43685:SF2">
    <property type="entry name" value="GLYCOSYLTRANSFERASE 2-LIKE DOMAIN-CONTAINING PROTEIN"/>
    <property type="match status" value="1"/>
</dbReference>